<sequence>MKHLKTLINWLSPRMSDDELAQMLMFVVSFIFHMPEKEKKIGLVGLRKFGIFILKISVILISILSIIKLIQIYFWAIAGVIFIACLIGYSAYKRYTSARLAALNSLYVSNMSTYFDIAGLILNPMKSLTKWLDFAEPHNTEALINYPQIISKGIMSFFAYKVLKISLDTTEESEIAFAESQLQTLINDRLTAENLINPTFQSLYNGMPILNVHAIEDMGNYFRVLLIHVNNDATFNFIVERTRYRSDTTANIAPLDEDF</sequence>
<evidence type="ECO:0000313" key="3">
    <source>
        <dbReference type="Proteomes" id="UP000198915"/>
    </source>
</evidence>
<organism evidence="2 3">
    <name type="scientific">Brevibacillus centrosporus</name>
    <dbReference type="NCBI Taxonomy" id="54910"/>
    <lineage>
        <taxon>Bacteria</taxon>
        <taxon>Bacillati</taxon>
        <taxon>Bacillota</taxon>
        <taxon>Bacilli</taxon>
        <taxon>Bacillales</taxon>
        <taxon>Paenibacillaceae</taxon>
        <taxon>Brevibacillus</taxon>
    </lineage>
</organism>
<feature type="transmembrane region" description="Helical" evidence="1">
    <location>
        <begin position="49"/>
        <end position="67"/>
    </location>
</feature>
<name>A0A1I3U0P9_9BACL</name>
<dbReference type="STRING" id="1884381.SAMN05518846_105185"/>
<dbReference type="AlphaFoldDB" id="A0A1I3U0P9"/>
<keyword evidence="1" id="KW-1133">Transmembrane helix</keyword>
<keyword evidence="1" id="KW-0472">Membrane</keyword>
<protein>
    <submittedName>
        <fullName evidence="2">Uncharacterized protein</fullName>
    </submittedName>
</protein>
<feature type="transmembrane region" description="Helical" evidence="1">
    <location>
        <begin position="73"/>
        <end position="92"/>
    </location>
</feature>
<reference evidence="3" key="1">
    <citation type="submission" date="2016-10" db="EMBL/GenBank/DDBJ databases">
        <authorList>
            <person name="Varghese N."/>
            <person name="Submissions S."/>
        </authorList>
    </citation>
    <scope>NUCLEOTIDE SEQUENCE [LARGE SCALE GENOMIC DNA]</scope>
    <source>
        <strain evidence="3">OK042</strain>
    </source>
</reference>
<proteinExistence type="predicted"/>
<dbReference type="RefSeq" id="WP_092268077.1">
    <property type="nucleotide sequence ID" value="NZ_FORT01000005.1"/>
</dbReference>
<evidence type="ECO:0000256" key="1">
    <source>
        <dbReference type="SAM" id="Phobius"/>
    </source>
</evidence>
<keyword evidence="3" id="KW-1185">Reference proteome</keyword>
<dbReference type="Proteomes" id="UP000198915">
    <property type="component" value="Unassembled WGS sequence"/>
</dbReference>
<keyword evidence="1" id="KW-0812">Transmembrane</keyword>
<evidence type="ECO:0000313" key="2">
    <source>
        <dbReference type="EMBL" id="SFJ76482.1"/>
    </source>
</evidence>
<accession>A0A1I3U0P9</accession>
<dbReference type="EMBL" id="FORT01000005">
    <property type="protein sequence ID" value="SFJ76482.1"/>
    <property type="molecule type" value="Genomic_DNA"/>
</dbReference>
<gene>
    <name evidence="2" type="ORF">SAMN05518846_105185</name>
</gene>